<evidence type="ECO:0000256" key="6">
    <source>
        <dbReference type="RuleBase" id="RU361157"/>
    </source>
</evidence>
<feature type="transmembrane region" description="Helical" evidence="6">
    <location>
        <begin position="163"/>
        <end position="183"/>
    </location>
</feature>
<dbReference type="InterPro" id="IPR000412">
    <property type="entry name" value="ABC_2_transport"/>
</dbReference>
<protein>
    <recommendedName>
        <fullName evidence="6">Transport permease protein</fullName>
    </recommendedName>
</protein>
<comment type="subcellular location">
    <subcellularLocation>
        <location evidence="6">Cell membrane</location>
        <topology evidence="6">Multi-pass membrane protein</topology>
    </subcellularLocation>
    <subcellularLocation>
        <location evidence="1">Membrane</location>
        <topology evidence="1">Multi-pass membrane protein</topology>
    </subcellularLocation>
</comment>
<feature type="transmembrane region" description="Helical" evidence="6">
    <location>
        <begin position="225"/>
        <end position="243"/>
    </location>
</feature>
<dbReference type="PANTHER" id="PTHR43229:SF3">
    <property type="entry name" value="ABC-TYPE MULTIDRUG TRANSPORT SYSTEM, PERMEASE COMPONENT"/>
    <property type="match status" value="1"/>
</dbReference>
<feature type="transmembrane region" description="Helical" evidence="6">
    <location>
        <begin position="135"/>
        <end position="157"/>
    </location>
</feature>
<dbReference type="PANTHER" id="PTHR43229">
    <property type="entry name" value="NODULATION PROTEIN J"/>
    <property type="match status" value="1"/>
</dbReference>
<evidence type="ECO:0000313" key="8">
    <source>
        <dbReference type="EMBL" id="GID72760.1"/>
    </source>
</evidence>
<dbReference type="PIRSF" id="PIRSF006648">
    <property type="entry name" value="DrrB"/>
    <property type="match status" value="1"/>
</dbReference>
<dbReference type="Proteomes" id="UP000609879">
    <property type="component" value="Unassembled WGS sequence"/>
</dbReference>
<keyword evidence="2 6" id="KW-0812">Transmembrane</keyword>
<gene>
    <name evidence="8" type="ORF">Ade02nite_14010</name>
</gene>
<feature type="transmembrane region" description="Helical" evidence="6">
    <location>
        <begin position="55"/>
        <end position="78"/>
    </location>
</feature>
<keyword evidence="6" id="KW-1003">Cell membrane</keyword>
<feature type="domain" description="ABC transmembrane type-2" evidence="7">
    <location>
        <begin position="20"/>
        <end position="246"/>
    </location>
</feature>
<evidence type="ECO:0000256" key="2">
    <source>
        <dbReference type="ARBA" id="ARBA00022692"/>
    </source>
</evidence>
<dbReference type="RefSeq" id="WP_203760695.1">
    <property type="nucleotide sequence ID" value="NZ_BAAABO010000006.1"/>
</dbReference>
<feature type="transmembrane region" description="Helical" evidence="6">
    <location>
        <begin position="98"/>
        <end position="123"/>
    </location>
</feature>
<keyword evidence="3 6" id="KW-1133">Transmembrane helix</keyword>
<name>A0ABQ3XYF6_9ACTN</name>
<evidence type="ECO:0000256" key="4">
    <source>
        <dbReference type="ARBA" id="ARBA00023136"/>
    </source>
</evidence>
<dbReference type="EMBL" id="BOMI01000021">
    <property type="protein sequence ID" value="GID72760.1"/>
    <property type="molecule type" value="Genomic_DNA"/>
</dbReference>
<comment type="similarity">
    <text evidence="6">Belongs to the ABC-2 integral membrane protein family.</text>
</comment>
<evidence type="ECO:0000313" key="9">
    <source>
        <dbReference type="Proteomes" id="UP000609879"/>
    </source>
</evidence>
<keyword evidence="5" id="KW-0046">Antibiotic resistance</keyword>
<reference evidence="8 9" key="1">
    <citation type="submission" date="2021-01" db="EMBL/GenBank/DDBJ databases">
        <title>Whole genome shotgun sequence of Actinoplanes deccanensis NBRC 13994.</title>
        <authorList>
            <person name="Komaki H."/>
            <person name="Tamura T."/>
        </authorList>
    </citation>
    <scope>NUCLEOTIDE SEQUENCE [LARGE SCALE GENOMIC DNA]</scope>
    <source>
        <strain evidence="8 9">NBRC 13994</strain>
    </source>
</reference>
<evidence type="ECO:0000256" key="1">
    <source>
        <dbReference type="ARBA" id="ARBA00004141"/>
    </source>
</evidence>
<keyword evidence="6" id="KW-0813">Transport</keyword>
<keyword evidence="9" id="KW-1185">Reference proteome</keyword>
<dbReference type="InterPro" id="IPR047817">
    <property type="entry name" value="ABC2_TM_bact-type"/>
</dbReference>
<dbReference type="InterPro" id="IPR051784">
    <property type="entry name" value="Nod_factor_ABC_transporter"/>
</dbReference>
<dbReference type="Pfam" id="PF01061">
    <property type="entry name" value="ABC2_membrane"/>
    <property type="match status" value="1"/>
</dbReference>
<evidence type="ECO:0000259" key="7">
    <source>
        <dbReference type="PROSITE" id="PS51012"/>
    </source>
</evidence>
<evidence type="ECO:0000256" key="5">
    <source>
        <dbReference type="ARBA" id="ARBA00023251"/>
    </source>
</evidence>
<keyword evidence="4 6" id="KW-0472">Membrane</keyword>
<organism evidence="8 9">
    <name type="scientific">Paractinoplanes deccanensis</name>
    <dbReference type="NCBI Taxonomy" id="113561"/>
    <lineage>
        <taxon>Bacteria</taxon>
        <taxon>Bacillati</taxon>
        <taxon>Actinomycetota</taxon>
        <taxon>Actinomycetes</taxon>
        <taxon>Micromonosporales</taxon>
        <taxon>Micromonosporaceae</taxon>
        <taxon>Paractinoplanes</taxon>
    </lineage>
</organism>
<feature type="transmembrane region" description="Helical" evidence="6">
    <location>
        <begin position="25"/>
        <end position="43"/>
    </location>
</feature>
<dbReference type="InterPro" id="IPR013525">
    <property type="entry name" value="ABC2_TM"/>
</dbReference>
<proteinExistence type="inferred from homology"/>
<dbReference type="PROSITE" id="PS51012">
    <property type="entry name" value="ABC_TM2"/>
    <property type="match status" value="1"/>
</dbReference>
<accession>A0ABQ3XYF6</accession>
<evidence type="ECO:0000256" key="3">
    <source>
        <dbReference type="ARBA" id="ARBA00022989"/>
    </source>
</evidence>
<comment type="caution">
    <text evidence="8">The sequence shown here is derived from an EMBL/GenBank/DDBJ whole genome shotgun (WGS) entry which is preliminary data.</text>
</comment>
<sequence>MKTDLAHVYRLARLDLTLIFRNRSALTNAVLMPLLVTGFLIFTAKRQAGDEQLRFLLTGQVAALVLFAPLVNLAGFYTSRREELVLKRLLGGPASATAILGGSAAGAAAVYLLQVLVLCVAAVPLGVGLPDNPPLLLAGALAGAALFSLLSMVISGLSSSGELAQIATVPVMLLCLFLSPVVAPPDALPEALRAVAGYLPMTPMAEIVRAGFLGGTRWTETMQSAGVLAVWVAVAAILARRYFRWDPRRG</sequence>